<dbReference type="CDD" id="cd00383">
    <property type="entry name" value="trans_reg_C"/>
    <property type="match status" value="1"/>
</dbReference>
<dbReference type="InterPro" id="IPR011006">
    <property type="entry name" value="CheY-like_superfamily"/>
</dbReference>
<dbReference type="RefSeq" id="WP_377056291.1">
    <property type="nucleotide sequence ID" value="NZ_JBHLVZ010000098.1"/>
</dbReference>
<comment type="caution">
    <text evidence="10">The sequence shown here is derived from an EMBL/GenBank/DDBJ whole genome shotgun (WGS) entry which is preliminary data.</text>
</comment>
<evidence type="ECO:0000313" key="10">
    <source>
        <dbReference type="EMBL" id="MFC0389169.1"/>
    </source>
</evidence>
<protein>
    <submittedName>
        <fullName evidence="10">Winged helix-turn-helix domain-containing protein</fullName>
    </submittedName>
</protein>
<keyword evidence="5" id="KW-0804">Transcription</keyword>
<dbReference type="Gene3D" id="1.10.10.10">
    <property type="entry name" value="Winged helix-like DNA-binding domain superfamily/Winged helix DNA-binding domain"/>
    <property type="match status" value="1"/>
</dbReference>
<evidence type="ECO:0000256" key="2">
    <source>
        <dbReference type="ARBA" id="ARBA00023012"/>
    </source>
</evidence>
<keyword evidence="1" id="KW-0597">Phosphoprotein</keyword>
<dbReference type="EMBL" id="JBHLVZ010000098">
    <property type="protein sequence ID" value="MFC0389169.1"/>
    <property type="molecule type" value="Genomic_DNA"/>
</dbReference>
<dbReference type="PANTHER" id="PTHR48111:SF4">
    <property type="entry name" value="DNA-BINDING DUAL TRANSCRIPTIONAL REGULATOR OMPR"/>
    <property type="match status" value="1"/>
</dbReference>
<comment type="caution">
    <text evidence="6">Lacks conserved residue(s) required for the propagation of feature annotation.</text>
</comment>
<dbReference type="Proteomes" id="UP001589789">
    <property type="component" value="Unassembled WGS sequence"/>
</dbReference>
<evidence type="ECO:0000259" key="8">
    <source>
        <dbReference type="PROSITE" id="PS50110"/>
    </source>
</evidence>
<keyword evidence="11" id="KW-1185">Reference proteome</keyword>
<evidence type="ECO:0000256" key="5">
    <source>
        <dbReference type="ARBA" id="ARBA00023163"/>
    </source>
</evidence>
<accession>A0ABV6IZW9</accession>
<dbReference type="SUPFAM" id="SSF46894">
    <property type="entry name" value="C-terminal effector domain of the bipartite response regulators"/>
    <property type="match status" value="1"/>
</dbReference>
<dbReference type="Pfam" id="PF00486">
    <property type="entry name" value="Trans_reg_C"/>
    <property type="match status" value="1"/>
</dbReference>
<keyword evidence="4 7" id="KW-0238">DNA-binding</keyword>
<evidence type="ECO:0000256" key="7">
    <source>
        <dbReference type="PROSITE-ProRule" id="PRU01091"/>
    </source>
</evidence>
<dbReference type="SMART" id="SM00862">
    <property type="entry name" value="Trans_reg_C"/>
    <property type="match status" value="1"/>
</dbReference>
<proteinExistence type="predicted"/>
<sequence length="247" mass="27599">MERPGYRPVFVHDGDRSRAGQIAAYLTNQGLPAEAYSDADPLLSRLSDVPPSLVLLHWSGTAPHSAMNILRQVRSISAVPCVLRARESNSDLHRIAGLDNGADDCIPAAFTEREVVARIRAIMRRTAQSSGELGEDRTEVEEAAPAPVLRRPVWRLSLDRRELYTPSGKPCELTSAEFDFLHVLTRKRGTPVSRSLLYQEVFRRPWYPEDRGIDNLAARLRRKLAAHCPNVDSIKSVRGVGYLFTGF</sequence>
<evidence type="ECO:0000313" key="11">
    <source>
        <dbReference type="Proteomes" id="UP001589789"/>
    </source>
</evidence>
<reference evidence="10 11" key="1">
    <citation type="submission" date="2024-09" db="EMBL/GenBank/DDBJ databases">
        <authorList>
            <person name="Sun Q."/>
            <person name="Mori K."/>
        </authorList>
    </citation>
    <scope>NUCLEOTIDE SEQUENCE [LARGE SCALE GENOMIC DNA]</scope>
    <source>
        <strain evidence="10 11">CCM 7468</strain>
    </source>
</reference>
<feature type="domain" description="Response regulatory" evidence="8">
    <location>
        <begin position="8"/>
        <end position="123"/>
    </location>
</feature>
<dbReference type="InterPro" id="IPR001867">
    <property type="entry name" value="OmpR/PhoB-type_DNA-bd"/>
</dbReference>
<organism evidence="10 11">
    <name type="scientific">Muricoccus vinaceus</name>
    <dbReference type="NCBI Taxonomy" id="424704"/>
    <lineage>
        <taxon>Bacteria</taxon>
        <taxon>Pseudomonadati</taxon>
        <taxon>Pseudomonadota</taxon>
        <taxon>Alphaproteobacteria</taxon>
        <taxon>Acetobacterales</taxon>
        <taxon>Roseomonadaceae</taxon>
        <taxon>Muricoccus</taxon>
    </lineage>
</organism>
<dbReference type="InterPro" id="IPR036388">
    <property type="entry name" value="WH-like_DNA-bd_sf"/>
</dbReference>
<dbReference type="InterPro" id="IPR001789">
    <property type="entry name" value="Sig_transdc_resp-reg_receiver"/>
</dbReference>
<name>A0ABV6IZW9_9PROT</name>
<dbReference type="SUPFAM" id="SSF52172">
    <property type="entry name" value="CheY-like"/>
    <property type="match status" value="1"/>
</dbReference>
<dbReference type="PROSITE" id="PS51755">
    <property type="entry name" value="OMPR_PHOB"/>
    <property type="match status" value="1"/>
</dbReference>
<gene>
    <name evidence="10" type="ORF">ACFFIC_27030</name>
</gene>
<feature type="DNA-binding region" description="OmpR/PhoB-type" evidence="7">
    <location>
        <begin position="146"/>
        <end position="246"/>
    </location>
</feature>
<evidence type="ECO:0000256" key="4">
    <source>
        <dbReference type="ARBA" id="ARBA00023125"/>
    </source>
</evidence>
<keyword evidence="3" id="KW-0805">Transcription regulation</keyword>
<evidence type="ECO:0000256" key="6">
    <source>
        <dbReference type="PROSITE-ProRule" id="PRU00169"/>
    </source>
</evidence>
<evidence type="ECO:0000256" key="1">
    <source>
        <dbReference type="ARBA" id="ARBA00022553"/>
    </source>
</evidence>
<evidence type="ECO:0000259" key="9">
    <source>
        <dbReference type="PROSITE" id="PS51755"/>
    </source>
</evidence>
<dbReference type="InterPro" id="IPR016032">
    <property type="entry name" value="Sig_transdc_resp-reg_C-effctor"/>
</dbReference>
<keyword evidence="2" id="KW-0902">Two-component regulatory system</keyword>
<dbReference type="InterPro" id="IPR039420">
    <property type="entry name" value="WalR-like"/>
</dbReference>
<feature type="domain" description="OmpR/PhoB-type" evidence="9">
    <location>
        <begin position="146"/>
        <end position="246"/>
    </location>
</feature>
<dbReference type="PANTHER" id="PTHR48111">
    <property type="entry name" value="REGULATOR OF RPOS"/>
    <property type="match status" value="1"/>
</dbReference>
<dbReference type="Gene3D" id="6.10.250.690">
    <property type="match status" value="1"/>
</dbReference>
<evidence type="ECO:0000256" key="3">
    <source>
        <dbReference type="ARBA" id="ARBA00023015"/>
    </source>
</evidence>
<dbReference type="PROSITE" id="PS50110">
    <property type="entry name" value="RESPONSE_REGULATORY"/>
    <property type="match status" value="1"/>
</dbReference>